<dbReference type="HOGENOM" id="CLU_122252_1_0_6"/>
<dbReference type="PATRIC" id="fig|1341679.3.peg.1923"/>
<evidence type="ECO:0000313" key="1">
    <source>
        <dbReference type="EMBL" id="ESK47953.1"/>
    </source>
</evidence>
<organism evidence="1 2">
    <name type="scientific">Acinetobacter indicus CIP 110367</name>
    <dbReference type="NCBI Taxonomy" id="1341679"/>
    <lineage>
        <taxon>Bacteria</taxon>
        <taxon>Pseudomonadati</taxon>
        <taxon>Pseudomonadota</taxon>
        <taxon>Gammaproteobacteria</taxon>
        <taxon>Moraxellales</taxon>
        <taxon>Moraxellaceae</taxon>
        <taxon>Acinetobacter</taxon>
    </lineage>
</organism>
<evidence type="ECO:0000313" key="2">
    <source>
        <dbReference type="Proteomes" id="UP000018415"/>
    </source>
</evidence>
<dbReference type="AlphaFoldDB" id="V2U164"/>
<dbReference type="Gene3D" id="3.40.50.1820">
    <property type="entry name" value="alpha/beta hydrolase"/>
    <property type="match status" value="1"/>
</dbReference>
<reference evidence="1 2" key="1">
    <citation type="submission" date="2013-10" db="EMBL/GenBank/DDBJ databases">
        <title>The Genome Sequence of Acinetobacter indicus CIP 110367.</title>
        <authorList>
            <consortium name="The Broad Institute Genomics Platform"/>
            <consortium name="The Broad Institute Genome Sequencing Center for Infectious Disease"/>
            <person name="Cerqueira G."/>
            <person name="Feldgarden M."/>
            <person name="Courvalin P."/>
            <person name="Grillot-Courvalin C."/>
            <person name="Clermont D."/>
            <person name="Rocha E."/>
            <person name="Yoon E.-J."/>
            <person name="Nemec A."/>
            <person name="Young S.K."/>
            <person name="Zeng Q."/>
            <person name="Gargeya S."/>
            <person name="Fitzgerald M."/>
            <person name="Abouelleil A."/>
            <person name="Alvarado L."/>
            <person name="Berlin A.M."/>
            <person name="Chapman S.B."/>
            <person name="Gainer-Dewar J."/>
            <person name="Goldberg J."/>
            <person name="Gnerre S."/>
            <person name="Griggs A."/>
            <person name="Gujja S."/>
            <person name="Hansen M."/>
            <person name="Howarth C."/>
            <person name="Imamovic A."/>
            <person name="Ireland A."/>
            <person name="Larimer J."/>
            <person name="McCowan C."/>
            <person name="Murphy C."/>
            <person name="Pearson M."/>
            <person name="Poon T.W."/>
            <person name="Priest M."/>
            <person name="Roberts A."/>
            <person name="Saif S."/>
            <person name="Shea T."/>
            <person name="Sykes S."/>
            <person name="Wortman J."/>
            <person name="Nusbaum C."/>
            <person name="Birren B."/>
        </authorList>
    </citation>
    <scope>NUCLEOTIDE SEQUENCE [LARGE SCALE GENOMIC DNA]</scope>
    <source>
        <strain evidence="1 2">CIP 110367</strain>
    </source>
</reference>
<keyword evidence="2" id="KW-1185">Reference proteome</keyword>
<dbReference type="EMBL" id="AYET01000004">
    <property type="protein sequence ID" value="ESK47953.1"/>
    <property type="molecule type" value="Genomic_DNA"/>
</dbReference>
<gene>
    <name evidence="1" type="ORF">P253_01976</name>
</gene>
<dbReference type="Proteomes" id="UP000018415">
    <property type="component" value="Unassembled WGS sequence"/>
</dbReference>
<protein>
    <submittedName>
        <fullName evidence="1">Uncharacterized protein</fullName>
    </submittedName>
</protein>
<comment type="caution">
    <text evidence="1">The sequence shown here is derived from an EMBL/GenBank/DDBJ whole genome shotgun (WGS) entry which is preliminary data.</text>
</comment>
<dbReference type="InterPro" id="IPR029058">
    <property type="entry name" value="AB_hydrolase_fold"/>
</dbReference>
<proteinExistence type="predicted"/>
<dbReference type="eggNOG" id="COG1075">
    <property type="taxonomic scope" value="Bacteria"/>
</dbReference>
<sequence length="137" mass="14574">MKFADQTGSSDLLNVLISSFGKVIMWAQSLDSNGFPHNALAAGHSTSIEGTAEFNQRFQLGLSLTPCGEGKYQDQSIALYSMTTQVTNPLDVGDAAMKALDLISAHKGGTNDGIVSVCRAKFGKPFGMIFHGIISMK</sequence>
<accession>V2U164</accession>
<name>V2U164_9GAMM</name>